<comment type="subunit">
    <text evidence="4">Homodimer. Interacts with the ribosome. Binds ribosomal RNA.</text>
</comment>
<dbReference type="InterPro" id="IPR002715">
    <property type="entry name" value="Nas_poly-pep-assoc_cplx_dom"/>
</dbReference>
<dbReference type="InterPro" id="IPR005231">
    <property type="entry name" value="NAC_arc"/>
</dbReference>
<dbReference type="KEGG" id="vdi:Vdis_0013"/>
<organism evidence="7 8">
    <name type="scientific">Vulcanisaeta distributa (strain DSM 14429 / JCM 11212 / NBRC 100878 / IC-017)</name>
    <dbReference type="NCBI Taxonomy" id="572478"/>
    <lineage>
        <taxon>Archaea</taxon>
        <taxon>Thermoproteota</taxon>
        <taxon>Thermoprotei</taxon>
        <taxon>Thermoproteales</taxon>
        <taxon>Thermoproteaceae</taxon>
        <taxon>Vulcanisaeta</taxon>
    </lineage>
</organism>
<proteinExistence type="inferred from homology"/>
<dbReference type="HOGENOM" id="CLU_146475_0_0_2"/>
<comment type="function">
    <text evidence="4">Contacts the emerging nascent chain on the ribosome.</text>
</comment>
<dbReference type="NCBIfam" id="TIGR00264">
    <property type="entry name" value="archaeal-type nascent polypeptide-associated complex protein"/>
    <property type="match status" value="1"/>
</dbReference>
<dbReference type="Proteomes" id="UP000006681">
    <property type="component" value="Chromosome"/>
</dbReference>
<dbReference type="PROSITE" id="PS51151">
    <property type="entry name" value="NAC_AB"/>
    <property type="match status" value="1"/>
</dbReference>
<keyword evidence="2 4" id="KW-0694">RNA-binding</keyword>
<evidence type="ECO:0000256" key="4">
    <source>
        <dbReference type="HAMAP-Rule" id="MF_00814"/>
    </source>
</evidence>
<dbReference type="OrthoDB" id="53273at2157"/>
<evidence type="ECO:0000256" key="3">
    <source>
        <dbReference type="ARBA" id="ARBA00022927"/>
    </source>
</evidence>
<sequence length="151" mass="16814">MGINPREVRRLLKRFGIQDLNLEEVSNVTKVIIYLGDGSTIEINKPVVARMRIQGLSIYQVQASDSDVKVVKPQSTLPQPRPSLIIQQPQKQATQTLAAETTKQYEPSEDDIKLVMEETGCTREEAIRALKETNGDIAEAIVKIQSQKGAK</sequence>
<dbReference type="CDD" id="cd14359">
    <property type="entry name" value="UBA_AeNAC"/>
    <property type="match status" value="1"/>
</dbReference>
<keyword evidence="3 4" id="KW-0653">Protein transport</keyword>
<dbReference type="Pfam" id="PF01849">
    <property type="entry name" value="NAC"/>
    <property type="match status" value="1"/>
</dbReference>
<dbReference type="EMBL" id="CP002100">
    <property type="protein sequence ID" value="ADN49428.1"/>
    <property type="molecule type" value="Genomic_DNA"/>
</dbReference>
<evidence type="ECO:0000313" key="8">
    <source>
        <dbReference type="Proteomes" id="UP000006681"/>
    </source>
</evidence>
<evidence type="ECO:0000259" key="6">
    <source>
        <dbReference type="PROSITE" id="PS51151"/>
    </source>
</evidence>
<evidence type="ECO:0000256" key="2">
    <source>
        <dbReference type="ARBA" id="ARBA00022884"/>
    </source>
</evidence>
<name>E1QRQ3_VULDI</name>
<evidence type="ECO:0000313" key="7">
    <source>
        <dbReference type="EMBL" id="ADN49428.1"/>
    </source>
</evidence>
<dbReference type="SMART" id="SM01407">
    <property type="entry name" value="NAC"/>
    <property type="match status" value="1"/>
</dbReference>
<dbReference type="eggNOG" id="arCOG04061">
    <property type="taxonomic scope" value="Archaea"/>
</dbReference>
<dbReference type="GO" id="GO:0015031">
    <property type="term" value="P:protein transport"/>
    <property type="evidence" value="ECO:0007669"/>
    <property type="project" value="UniProtKB-UniRule"/>
</dbReference>
<dbReference type="GO" id="GO:0003723">
    <property type="term" value="F:RNA binding"/>
    <property type="evidence" value="ECO:0007669"/>
    <property type="project" value="UniProtKB-UniRule"/>
</dbReference>
<dbReference type="HAMAP" id="MF_00814">
    <property type="entry name" value="NAC_arch"/>
    <property type="match status" value="1"/>
</dbReference>
<keyword evidence="8" id="KW-1185">Reference proteome</keyword>
<dbReference type="Gene3D" id="1.10.8.10">
    <property type="entry name" value="DNA helicase RuvA subunit, C-terminal domain"/>
    <property type="match status" value="1"/>
</dbReference>
<feature type="domain" description="NAC-A/B" evidence="6">
    <location>
        <begin position="2"/>
        <end position="75"/>
    </location>
</feature>
<dbReference type="AlphaFoldDB" id="E1QRQ3"/>
<dbReference type="InterPro" id="IPR044034">
    <property type="entry name" value="NAC-like_UBA"/>
</dbReference>
<dbReference type="STRING" id="572478.Vdis_0013"/>
<protein>
    <recommendedName>
        <fullName evidence="4 5">Nascent polypeptide-associated complex protein</fullName>
    </recommendedName>
</protein>
<dbReference type="InterPro" id="IPR009060">
    <property type="entry name" value="UBA-like_sf"/>
</dbReference>
<gene>
    <name evidence="4" type="primary">nac</name>
    <name evidence="7" type="ordered locus">Vdis_0013</name>
</gene>
<dbReference type="InterPro" id="IPR038187">
    <property type="entry name" value="NAC_A/B_dom_sf"/>
</dbReference>
<reference evidence="7 8" key="1">
    <citation type="journal article" date="2010" name="Stand. Genomic Sci.">
        <title>Complete genome sequence of Vulcanisaeta distributa type strain (IC-017).</title>
        <authorList>
            <person name="Mavromatis K."/>
            <person name="Sikorski J."/>
            <person name="Pabst E."/>
            <person name="Teshima H."/>
            <person name="Lapidus A."/>
            <person name="Lucas S."/>
            <person name="Nolan M."/>
            <person name="Glavina Del Rio T."/>
            <person name="Cheng J.F."/>
            <person name="Bruce D."/>
            <person name="Goodwin L."/>
            <person name="Pitluck S."/>
            <person name="Liolios K."/>
            <person name="Ivanova N."/>
            <person name="Mikhailova N."/>
            <person name="Pati A."/>
            <person name="Chen A."/>
            <person name="Palaniappan K."/>
            <person name="Land M."/>
            <person name="Hauser L."/>
            <person name="Chang Y.J."/>
            <person name="Jeffries C.D."/>
            <person name="Rohde M."/>
            <person name="Spring S."/>
            <person name="Goker M."/>
            <person name="Wirth R."/>
            <person name="Woyke T."/>
            <person name="Bristow J."/>
            <person name="Eisen J.A."/>
            <person name="Markowitz V."/>
            <person name="Hugenholtz P."/>
            <person name="Klenk H.P."/>
            <person name="Kyrpides N.C."/>
        </authorList>
    </citation>
    <scope>NUCLEOTIDE SEQUENCE [LARGE SCALE GENOMIC DNA]</scope>
    <source>
        <strain evidence="8">DSM 14429 / JCM 11212 / NBRC 100878 / IC-017</strain>
    </source>
</reference>
<reference evidence="8" key="2">
    <citation type="journal article" date="2010" name="Stand. Genomic Sci.">
        <title>Complete genome sequence of Vulcanisaeta distributa type strain (IC-017T).</title>
        <authorList>
            <person name="Mavromatis K."/>
            <person name="Sikorski J."/>
            <person name="Pabst E."/>
            <person name="Teshima H."/>
            <person name="Lapidus A."/>
            <person name="Lucas S."/>
            <person name="Nolan M."/>
            <person name="Glavina Del Rio T."/>
            <person name="Cheng J."/>
            <person name="Bruce D."/>
            <person name="Goodwin L."/>
            <person name="Pitluck S."/>
            <person name="Liolios K."/>
            <person name="Ivanova N."/>
            <person name="Mikhailova N."/>
            <person name="Pati A."/>
            <person name="Chen A."/>
            <person name="Palaniappan K."/>
            <person name="Land M."/>
            <person name="Hauser L."/>
            <person name="Chang Y."/>
            <person name="Jeffries C."/>
            <person name="Rohde M."/>
            <person name="Spring S."/>
            <person name="Goker M."/>
            <person name="Wirth R."/>
            <person name="Woyke T."/>
            <person name="Bristow J."/>
            <person name="Eisen J."/>
            <person name="Markowitz V."/>
            <person name="Hugenholtz P."/>
            <person name="Klenk H."/>
            <person name="Kyrpides N."/>
        </authorList>
    </citation>
    <scope>NUCLEOTIDE SEQUENCE [LARGE SCALE GENOMIC DNA]</scope>
    <source>
        <strain evidence="8">DSM 14429 / JCM 11212 / NBRC 100878 / IC-017</strain>
    </source>
</reference>
<comment type="similarity">
    <text evidence="4">Belongs to the NAC-alpha family.</text>
</comment>
<keyword evidence="1 4" id="KW-0813">Transport</keyword>
<dbReference type="SUPFAM" id="SSF46934">
    <property type="entry name" value="UBA-like"/>
    <property type="match status" value="1"/>
</dbReference>
<accession>E1QRQ3</accession>
<dbReference type="GeneID" id="9750925"/>
<dbReference type="RefSeq" id="WP_013335153.1">
    <property type="nucleotide sequence ID" value="NC_014537.1"/>
</dbReference>
<evidence type="ECO:0000256" key="5">
    <source>
        <dbReference type="NCBIfam" id="TIGR00264"/>
    </source>
</evidence>
<evidence type="ECO:0000256" key="1">
    <source>
        <dbReference type="ARBA" id="ARBA00022448"/>
    </source>
</evidence>
<dbReference type="Pfam" id="PF19026">
    <property type="entry name" value="UBA_HYPK"/>
    <property type="match status" value="1"/>
</dbReference>
<dbReference type="Gene3D" id="2.20.70.30">
    <property type="entry name" value="Nascent polypeptide-associated complex domain"/>
    <property type="match status" value="1"/>
</dbReference>